<organism evidence="8 9">
    <name type="scientific">Thermosulfidibacter takaii (strain DSM 17441 / JCM 13301 / NBRC 103674 / ABI70S6)</name>
    <dbReference type="NCBI Taxonomy" id="1298851"/>
    <lineage>
        <taxon>Bacteria</taxon>
        <taxon>Pseudomonadati</taxon>
        <taxon>Thermosulfidibacterota</taxon>
        <taxon>Thermosulfidibacteria</taxon>
        <taxon>Thermosulfidibacterales</taxon>
        <taxon>Thermosulfidibacteraceae</taxon>
    </lineage>
</organism>
<evidence type="ECO:0000256" key="4">
    <source>
        <dbReference type="ARBA" id="ARBA00022692"/>
    </source>
</evidence>
<evidence type="ECO:0000256" key="3">
    <source>
        <dbReference type="ARBA" id="ARBA00022475"/>
    </source>
</evidence>
<feature type="transmembrane region" description="Helical" evidence="7">
    <location>
        <begin position="247"/>
        <end position="265"/>
    </location>
</feature>
<keyword evidence="9" id="KW-1185">Reference proteome</keyword>
<keyword evidence="3" id="KW-1003">Cell membrane</keyword>
<feature type="transmembrane region" description="Helical" evidence="7">
    <location>
        <begin position="53"/>
        <end position="74"/>
    </location>
</feature>
<keyword evidence="5 7" id="KW-1133">Transmembrane helix</keyword>
<protein>
    <recommendedName>
        <fullName evidence="10">Permease</fullName>
    </recommendedName>
</protein>
<accession>A0A0S3QUZ9</accession>
<sequence>MEIITNAASATWKLLAEMSPYLLVGYVTAGLLYAFIPTEIIAKHLSQNGFKSVIKATIVGIPLPLCSCGVLPVAEYLKKEGANKGAVVSFLLSTPTTGVDSILATYSLLGLPITTFRIIAASMCGLVAGFLTNLMGNKTEDSQAEEVTCSCCESSNSCETQPKKTNKFREAIRYGFSTLILDTRKWILAGIILGGLITVFFPDSLVRFLLKHNLSYLAVLLTALSMYVCATGSIPVAAALVTKGFPVGSAILFLIAGPATNPVSISFVKARLGNRTLLIYLSTIILVSLGFAFFTDFIFASHQWAIPSLHNESISILKNICALLLLFLFAIAGKW</sequence>
<dbReference type="PANTHER" id="PTHR34184:SF4">
    <property type="entry name" value="UPF0718 PROTEIN YCGR"/>
    <property type="match status" value="1"/>
</dbReference>
<name>A0A0S3QUZ9_THET7</name>
<evidence type="ECO:0008006" key="10">
    <source>
        <dbReference type="Google" id="ProtNLM"/>
    </source>
</evidence>
<feature type="transmembrane region" description="Helical" evidence="7">
    <location>
        <begin position="21"/>
        <end position="41"/>
    </location>
</feature>
<dbReference type="OrthoDB" id="9777774at2"/>
<evidence type="ECO:0000256" key="5">
    <source>
        <dbReference type="ARBA" id="ARBA00022989"/>
    </source>
</evidence>
<dbReference type="STRING" id="1298851.TST_1344"/>
<reference evidence="9" key="1">
    <citation type="journal article" date="2018" name="Science">
        <title>A primordial and reversible TCA cycle in a facultatively chemolithoautotrophic thermophile.</title>
        <authorList>
            <person name="Nunoura T."/>
            <person name="Chikaraishi Y."/>
            <person name="Izaki R."/>
            <person name="Suwa T."/>
            <person name="Sato T."/>
            <person name="Harada T."/>
            <person name="Mori K."/>
            <person name="Kato Y."/>
            <person name="Miyazaki M."/>
            <person name="Shimamura S."/>
            <person name="Yanagawa K."/>
            <person name="Shuto A."/>
            <person name="Ohkouchi N."/>
            <person name="Fujita N."/>
            <person name="Takaki Y."/>
            <person name="Atomi H."/>
            <person name="Takai K."/>
        </authorList>
    </citation>
    <scope>NUCLEOTIDE SEQUENCE [LARGE SCALE GENOMIC DNA]</scope>
    <source>
        <strain evidence="9">DSM 17441 / JCM 13301 / NBRC 103674 / ABI70S6</strain>
    </source>
</reference>
<evidence type="ECO:0000256" key="2">
    <source>
        <dbReference type="ARBA" id="ARBA00006386"/>
    </source>
</evidence>
<evidence type="ECO:0000313" key="8">
    <source>
        <dbReference type="EMBL" id="BAT72131.1"/>
    </source>
</evidence>
<keyword evidence="6 7" id="KW-0472">Membrane</keyword>
<dbReference type="KEGG" id="ttk:TST_1344"/>
<dbReference type="RefSeq" id="WP_068550120.1">
    <property type="nucleotide sequence ID" value="NZ_AP013035.1"/>
</dbReference>
<dbReference type="PANTHER" id="PTHR34184">
    <property type="entry name" value="UPF0718 PROTEIN YCGR"/>
    <property type="match status" value="1"/>
</dbReference>
<dbReference type="AlphaFoldDB" id="A0A0S3QUZ9"/>
<keyword evidence="4 7" id="KW-0812">Transmembrane</keyword>
<dbReference type="Proteomes" id="UP000063234">
    <property type="component" value="Chromosome"/>
</dbReference>
<gene>
    <name evidence="8" type="ORF">TST_1344</name>
</gene>
<evidence type="ECO:0000256" key="1">
    <source>
        <dbReference type="ARBA" id="ARBA00004651"/>
    </source>
</evidence>
<dbReference type="Pfam" id="PF03773">
    <property type="entry name" value="ArsP_1"/>
    <property type="match status" value="1"/>
</dbReference>
<dbReference type="NCBIfam" id="NF033936">
    <property type="entry name" value="CuZnOut_SO0444"/>
    <property type="match status" value="1"/>
</dbReference>
<feature type="transmembrane region" description="Helical" evidence="7">
    <location>
        <begin position="186"/>
        <end position="210"/>
    </location>
</feature>
<comment type="subcellular location">
    <subcellularLocation>
        <location evidence="1">Cell membrane</location>
        <topology evidence="1">Multi-pass membrane protein</topology>
    </subcellularLocation>
</comment>
<evidence type="ECO:0000256" key="6">
    <source>
        <dbReference type="ARBA" id="ARBA00023136"/>
    </source>
</evidence>
<feature type="transmembrane region" description="Helical" evidence="7">
    <location>
        <begin position="116"/>
        <end position="135"/>
    </location>
</feature>
<dbReference type="InterPro" id="IPR052923">
    <property type="entry name" value="UPF0718"/>
</dbReference>
<proteinExistence type="inferred from homology"/>
<evidence type="ECO:0000313" key="9">
    <source>
        <dbReference type="Proteomes" id="UP000063234"/>
    </source>
</evidence>
<dbReference type="EMBL" id="AP013035">
    <property type="protein sequence ID" value="BAT72131.1"/>
    <property type="molecule type" value="Genomic_DNA"/>
</dbReference>
<comment type="similarity">
    <text evidence="2">Belongs to the UPF0718 family.</text>
</comment>
<feature type="transmembrane region" description="Helical" evidence="7">
    <location>
        <begin position="277"/>
        <end position="301"/>
    </location>
</feature>
<dbReference type="InterPro" id="IPR005524">
    <property type="entry name" value="DUF318"/>
</dbReference>
<evidence type="ECO:0000256" key="7">
    <source>
        <dbReference type="SAM" id="Phobius"/>
    </source>
</evidence>
<dbReference type="GO" id="GO:0005886">
    <property type="term" value="C:plasma membrane"/>
    <property type="evidence" value="ECO:0007669"/>
    <property type="project" value="UniProtKB-SubCell"/>
</dbReference>
<feature type="transmembrane region" description="Helical" evidence="7">
    <location>
        <begin position="313"/>
        <end position="332"/>
    </location>
</feature>
<feature type="transmembrane region" description="Helical" evidence="7">
    <location>
        <begin position="217"/>
        <end position="241"/>
    </location>
</feature>